<dbReference type="InterPro" id="IPR006143">
    <property type="entry name" value="RND_pump_MFP"/>
</dbReference>
<dbReference type="NCBIfam" id="TIGR01730">
    <property type="entry name" value="RND_mfp"/>
    <property type="match status" value="1"/>
</dbReference>
<feature type="chain" id="PRO_5030945737" evidence="4">
    <location>
        <begin position="31"/>
        <end position="395"/>
    </location>
</feature>
<dbReference type="GO" id="GO:0005886">
    <property type="term" value="C:plasma membrane"/>
    <property type="evidence" value="ECO:0007669"/>
    <property type="project" value="UniProtKB-SubCell"/>
</dbReference>
<dbReference type="Proteomes" id="UP000532440">
    <property type="component" value="Unassembled WGS sequence"/>
</dbReference>
<dbReference type="Gene3D" id="2.40.420.20">
    <property type="match status" value="1"/>
</dbReference>
<dbReference type="Gene3D" id="2.40.30.170">
    <property type="match status" value="1"/>
</dbReference>
<accession>A0A7W8HK80</accession>
<evidence type="ECO:0000256" key="2">
    <source>
        <dbReference type="ARBA" id="ARBA00009477"/>
    </source>
</evidence>
<dbReference type="SUPFAM" id="SSF111369">
    <property type="entry name" value="HlyD-like secretion proteins"/>
    <property type="match status" value="1"/>
</dbReference>
<comment type="caution">
    <text evidence="9">The sequence shown here is derived from an EMBL/GenBank/DDBJ whole genome shotgun (WGS) entry which is preliminary data.</text>
</comment>
<dbReference type="Gene3D" id="2.40.50.100">
    <property type="match status" value="1"/>
</dbReference>
<dbReference type="PROSITE" id="PS51257">
    <property type="entry name" value="PROKAR_LIPOPROTEIN"/>
    <property type="match status" value="1"/>
</dbReference>
<dbReference type="GO" id="GO:0022857">
    <property type="term" value="F:transmembrane transporter activity"/>
    <property type="evidence" value="ECO:0007669"/>
    <property type="project" value="InterPro"/>
</dbReference>
<dbReference type="InterPro" id="IPR058627">
    <property type="entry name" value="MdtA-like_C"/>
</dbReference>
<gene>
    <name evidence="9" type="ORF">HNQ70_003498</name>
</gene>
<evidence type="ECO:0000259" key="8">
    <source>
        <dbReference type="Pfam" id="PF25967"/>
    </source>
</evidence>
<proteinExistence type="inferred from homology"/>
<dbReference type="AlphaFoldDB" id="A0A7W8HK80"/>
<evidence type="ECO:0000259" key="7">
    <source>
        <dbReference type="Pfam" id="PF25944"/>
    </source>
</evidence>
<evidence type="ECO:0000256" key="3">
    <source>
        <dbReference type="SAM" id="MobiDB-lite"/>
    </source>
</evidence>
<dbReference type="InterPro" id="IPR058626">
    <property type="entry name" value="MdtA-like_b-barrel"/>
</dbReference>
<sequence length="395" mass="41664">MQPKNLRFGLPALALSIAALLAGCNSGDQGAGPGGAPPPAPVGVIQVAPQATTVTSELPGRLESVRVAEVRARVPGVVLERSFREGSDVKAGQVLFRIDPAPLRADLQAATASLQRAEASRELALVQVRRYEPLVKANAVSRQEYDNAAAALKLADAEVAAQRAARDRARLNLGYATVNAPIAGRIGRALVTEGALVGQGEATPMARIQQIDPIHADFTQPASELTRLREAFERGEISDAGNAAGRVKLVLDDGTEYPLAGTLLFSDAEVDRSSGQVTLRARFANPERRLLPGMYVRVRLEQGVEQGALRVPQQAVQRSTDGGASVWVLDAENKPVPRPVKTGAAVGDEWVVREGLKAGDTVVVEGFQKIRPGAPVQPTPWSRSPAAPAAEKPGA</sequence>
<evidence type="ECO:0000256" key="1">
    <source>
        <dbReference type="ARBA" id="ARBA00004196"/>
    </source>
</evidence>
<dbReference type="Pfam" id="PF25944">
    <property type="entry name" value="Beta-barrel_RND"/>
    <property type="match status" value="1"/>
</dbReference>
<comment type="similarity">
    <text evidence="2">Belongs to the membrane fusion protein (MFP) (TC 8.A.1) family.</text>
</comment>
<feature type="region of interest" description="Disordered" evidence="3">
    <location>
        <begin position="370"/>
        <end position="395"/>
    </location>
</feature>
<evidence type="ECO:0000259" key="5">
    <source>
        <dbReference type="Pfam" id="PF25876"/>
    </source>
</evidence>
<feature type="domain" description="Multidrug resistance protein MdtA-like beta-barrel" evidence="7">
    <location>
        <begin position="213"/>
        <end position="303"/>
    </location>
</feature>
<dbReference type="Pfam" id="PF25917">
    <property type="entry name" value="BSH_RND"/>
    <property type="match status" value="1"/>
</dbReference>
<name>A0A7W8HK80_9BURK</name>
<keyword evidence="4" id="KW-0732">Signal</keyword>
<evidence type="ECO:0000313" key="10">
    <source>
        <dbReference type="Proteomes" id="UP000532440"/>
    </source>
</evidence>
<dbReference type="GO" id="GO:0046677">
    <property type="term" value="P:response to antibiotic"/>
    <property type="evidence" value="ECO:0007669"/>
    <property type="project" value="TreeGrafter"/>
</dbReference>
<organism evidence="9 10">
    <name type="scientific">Quisquiliibacterium transsilvanicum</name>
    <dbReference type="NCBI Taxonomy" id="1549638"/>
    <lineage>
        <taxon>Bacteria</taxon>
        <taxon>Pseudomonadati</taxon>
        <taxon>Pseudomonadota</taxon>
        <taxon>Betaproteobacteria</taxon>
        <taxon>Burkholderiales</taxon>
        <taxon>Burkholderiaceae</taxon>
        <taxon>Quisquiliibacterium</taxon>
    </lineage>
</organism>
<dbReference type="Pfam" id="PF25876">
    <property type="entry name" value="HH_MFP_RND"/>
    <property type="match status" value="1"/>
</dbReference>
<feature type="domain" description="Multidrug resistance protein MdtA-like barrel-sandwich hybrid" evidence="6">
    <location>
        <begin position="66"/>
        <end position="208"/>
    </location>
</feature>
<keyword evidence="10" id="KW-1185">Reference proteome</keyword>
<dbReference type="RefSeq" id="WP_183970134.1">
    <property type="nucleotide sequence ID" value="NZ_BAABEW010000020.1"/>
</dbReference>
<dbReference type="PANTHER" id="PTHR30158:SF3">
    <property type="entry name" value="MULTIDRUG EFFLUX PUMP SUBUNIT ACRA-RELATED"/>
    <property type="match status" value="1"/>
</dbReference>
<dbReference type="Pfam" id="PF25967">
    <property type="entry name" value="RND-MFP_C"/>
    <property type="match status" value="1"/>
</dbReference>
<feature type="signal peptide" evidence="4">
    <location>
        <begin position="1"/>
        <end position="30"/>
    </location>
</feature>
<feature type="domain" description="Multidrug resistance protein MdtA-like alpha-helical hairpin" evidence="5">
    <location>
        <begin position="107"/>
        <end position="176"/>
    </location>
</feature>
<dbReference type="EMBL" id="JACHGB010000007">
    <property type="protein sequence ID" value="MBB5273468.1"/>
    <property type="molecule type" value="Genomic_DNA"/>
</dbReference>
<evidence type="ECO:0000259" key="6">
    <source>
        <dbReference type="Pfam" id="PF25917"/>
    </source>
</evidence>
<dbReference type="InterPro" id="IPR058625">
    <property type="entry name" value="MdtA-like_BSH"/>
</dbReference>
<dbReference type="FunFam" id="2.40.420.20:FF:000001">
    <property type="entry name" value="Efflux RND transporter periplasmic adaptor subunit"/>
    <property type="match status" value="1"/>
</dbReference>
<evidence type="ECO:0000313" key="9">
    <source>
        <dbReference type="EMBL" id="MBB5273468.1"/>
    </source>
</evidence>
<dbReference type="Gene3D" id="1.10.287.470">
    <property type="entry name" value="Helix hairpin bin"/>
    <property type="match status" value="1"/>
</dbReference>
<comment type="subcellular location">
    <subcellularLocation>
        <location evidence="1">Cell envelope</location>
    </subcellularLocation>
</comment>
<reference evidence="9 10" key="1">
    <citation type="submission" date="2020-08" db="EMBL/GenBank/DDBJ databases">
        <title>Genomic Encyclopedia of Type Strains, Phase IV (KMG-IV): sequencing the most valuable type-strain genomes for metagenomic binning, comparative biology and taxonomic classification.</title>
        <authorList>
            <person name="Goeker M."/>
        </authorList>
    </citation>
    <scope>NUCLEOTIDE SEQUENCE [LARGE SCALE GENOMIC DNA]</scope>
    <source>
        <strain evidence="9 10">DSM 29781</strain>
    </source>
</reference>
<protein>
    <submittedName>
        <fullName evidence="9">Membrane fusion protein (Multidrug efflux system)</fullName>
    </submittedName>
</protein>
<dbReference type="PANTHER" id="PTHR30158">
    <property type="entry name" value="ACRA/E-RELATED COMPONENT OF DRUG EFFLUX TRANSPORTER"/>
    <property type="match status" value="1"/>
</dbReference>
<evidence type="ECO:0000256" key="4">
    <source>
        <dbReference type="SAM" id="SignalP"/>
    </source>
</evidence>
<dbReference type="InterPro" id="IPR058624">
    <property type="entry name" value="MdtA-like_HH"/>
</dbReference>
<feature type="domain" description="Multidrug resistance protein MdtA-like C-terminal permuted SH3" evidence="8">
    <location>
        <begin position="308"/>
        <end position="369"/>
    </location>
</feature>